<dbReference type="PATRIC" id="fig|1136941.3.peg.1869"/>
<organism evidence="2 3">
    <name type="scientific">Gordonia phthalatica</name>
    <dbReference type="NCBI Taxonomy" id="1136941"/>
    <lineage>
        <taxon>Bacteria</taxon>
        <taxon>Bacillati</taxon>
        <taxon>Actinomycetota</taxon>
        <taxon>Actinomycetes</taxon>
        <taxon>Mycobacteriales</taxon>
        <taxon>Gordoniaceae</taxon>
        <taxon>Gordonia</taxon>
    </lineage>
</organism>
<accession>A0A0N9NG12</accession>
<evidence type="ECO:0000256" key="1">
    <source>
        <dbReference type="SAM" id="MobiDB-lite"/>
    </source>
</evidence>
<reference evidence="3" key="1">
    <citation type="submission" date="2015-06" db="EMBL/GenBank/DDBJ databases">
        <title>Complete genome sequence and metabolic analysis of phthalate degradation pathway in Gordonia sp. QH-11.</title>
        <authorList>
            <person name="Jin D."/>
            <person name="Kong X."/>
            <person name="Bai Z."/>
        </authorList>
    </citation>
    <scope>NUCLEOTIDE SEQUENCE [LARGE SCALE GENOMIC DNA]</scope>
    <source>
        <strain evidence="3">QH-11</strain>
    </source>
</reference>
<gene>
    <name evidence="2" type="ORF">ACH46_09165</name>
</gene>
<sequence>MTDASVTAVQVAAQSDGDAGPARFPTSRRLPLAENANRPRSVNVTDSGACRYFRWATVA</sequence>
<dbReference type="EMBL" id="CP011853">
    <property type="protein sequence ID" value="ALG84633.1"/>
    <property type="molecule type" value="Genomic_DNA"/>
</dbReference>
<name>A0A0N9NG12_9ACTN</name>
<dbReference type="Proteomes" id="UP000063789">
    <property type="component" value="Chromosome"/>
</dbReference>
<proteinExistence type="predicted"/>
<keyword evidence="3" id="KW-1185">Reference proteome</keyword>
<feature type="compositionally biased region" description="Low complexity" evidence="1">
    <location>
        <begin position="1"/>
        <end position="16"/>
    </location>
</feature>
<dbReference type="STRING" id="1136941.ACH46_09165"/>
<feature type="region of interest" description="Disordered" evidence="1">
    <location>
        <begin position="1"/>
        <end position="35"/>
    </location>
</feature>
<evidence type="ECO:0000313" key="2">
    <source>
        <dbReference type="EMBL" id="ALG84633.1"/>
    </source>
</evidence>
<dbReference type="KEGG" id="goq:ACH46_09165"/>
<protein>
    <submittedName>
        <fullName evidence="2">Uncharacterized protein</fullName>
    </submittedName>
</protein>
<dbReference type="AlphaFoldDB" id="A0A0N9NG12"/>
<reference evidence="2 3" key="2">
    <citation type="journal article" date="2017" name="Int. J. Syst. Evol. Microbiol.">
        <title>Gordonia phthalatica sp. nov., a di-n-butyl phthalate-degrading bacterium isolated from activated sludge.</title>
        <authorList>
            <person name="Jin D."/>
            <person name="Kong X."/>
            <person name="Jia M."/>
            <person name="Yu X."/>
            <person name="Wang X."/>
            <person name="Zhuang X."/>
            <person name="Deng Y."/>
            <person name="Bai Z."/>
        </authorList>
    </citation>
    <scope>NUCLEOTIDE SEQUENCE [LARGE SCALE GENOMIC DNA]</scope>
    <source>
        <strain evidence="2 3">QH-11</strain>
    </source>
</reference>
<evidence type="ECO:0000313" key="3">
    <source>
        <dbReference type="Proteomes" id="UP000063789"/>
    </source>
</evidence>